<feature type="transmembrane region" description="Helical" evidence="6">
    <location>
        <begin position="203"/>
        <end position="227"/>
    </location>
</feature>
<feature type="transmembrane region" description="Helical" evidence="6">
    <location>
        <begin position="393"/>
        <end position="410"/>
    </location>
</feature>
<evidence type="ECO:0000256" key="3">
    <source>
        <dbReference type="ARBA" id="ARBA00022692"/>
    </source>
</evidence>
<feature type="transmembrane region" description="Helical" evidence="6">
    <location>
        <begin position="29"/>
        <end position="51"/>
    </location>
</feature>
<dbReference type="AlphaFoldDB" id="A0A7G9QDN0"/>
<dbReference type="KEGG" id="proe:H9L23_20460"/>
<evidence type="ECO:0000256" key="4">
    <source>
        <dbReference type="ARBA" id="ARBA00022989"/>
    </source>
</evidence>
<accession>A0A7G9QDN0</accession>
<comment type="subcellular location">
    <subcellularLocation>
        <location evidence="1">Cell membrane</location>
        <topology evidence="1">Multi-pass membrane protein</topology>
    </subcellularLocation>
</comment>
<keyword evidence="2" id="KW-1003">Cell membrane</keyword>
<dbReference type="InterPro" id="IPR050833">
    <property type="entry name" value="Poly_Biosynth_Transport"/>
</dbReference>
<dbReference type="GO" id="GO:0005886">
    <property type="term" value="C:plasma membrane"/>
    <property type="evidence" value="ECO:0007669"/>
    <property type="project" value="UniProtKB-SubCell"/>
</dbReference>
<evidence type="ECO:0000256" key="6">
    <source>
        <dbReference type="SAM" id="Phobius"/>
    </source>
</evidence>
<dbReference type="RefSeq" id="WP_187592063.1">
    <property type="nucleotide sequence ID" value="NZ_CP060723.1"/>
</dbReference>
<dbReference type="Proteomes" id="UP000515806">
    <property type="component" value="Chromosome"/>
</dbReference>
<keyword evidence="8" id="KW-1185">Reference proteome</keyword>
<feature type="transmembrane region" description="Helical" evidence="6">
    <location>
        <begin position="253"/>
        <end position="279"/>
    </location>
</feature>
<keyword evidence="3 6" id="KW-0812">Transmembrane</keyword>
<proteinExistence type="predicted"/>
<feature type="transmembrane region" description="Helical" evidence="6">
    <location>
        <begin position="176"/>
        <end position="197"/>
    </location>
</feature>
<evidence type="ECO:0000256" key="5">
    <source>
        <dbReference type="ARBA" id="ARBA00023136"/>
    </source>
</evidence>
<evidence type="ECO:0000256" key="2">
    <source>
        <dbReference type="ARBA" id="ARBA00022475"/>
    </source>
</evidence>
<feature type="transmembrane region" description="Helical" evidence="6">
    <location>
        <begin position="332"/>
        <end position="354"/>
    </location>
</feature>
<evidence type="ECO:0000313" key="8">
    <source>
        <dbReference type="Proteomes" id="UP000515806"/>
    </source>
</evidence>
<gene>
    <name evidence="7" type="ORF">H9L23_20460</name>
</gene>
<feature type="transmembrane region" description="Helical" evidence="6">
    <location>
        <begin position="366"/>
        <end position="386"/>
    </location>
</feature>
<keyword evidence="4 6" id="KW-1133">Transmembrane helix</keyword>
<protein>
    <recommendedName>
        <fullName evidence="9">Oligosaccharide flippase family protein</fullName>
    </recommendedName>
</protein>
<name>A0A7G9QDN0_9SPHI</name>
<organism evidence="7 8">
    <name type="scientific">Pedobacter roseus</name>
    <dbReference type="NCBI Taxonomy" id="336820"/>
    <lineage>
        <taxon>Bacteria</taxon>
        <taxon>Pseudomonadati</taxon>
        <taxon>Bacteroidota</taxon>
        <taxon>Sphingobacteriia</taxon>
        <taxon>Sphingobacteriales</taxon>
        <taxon>Sphingobacteriaceae</taxon>
        <taxon>Pedobacter</taxon>
    </lineage>
</organism>
<dbReference type="PANTHER" id="PTHR30250:SF11">
    <property type="entry name" value="O-ANTIGEN TRANSPORTER-RELATED"/>
    <property type="match status" value="1"/>
</dbReference>
<dbReference type="EMBL" id="CP060723">
    <property type="protein sequence ID" value="QNN41455.1"/>
    <property type="molecule type" value="Genomic_DNA"/>
</dbReference>
<sequence length="451" mass="50535">MKLKLGKAGKDLISNLGGRTKSVIYGSGVMLIATLVSTLTRVGLIAILARIYTKDEFGMWVAITSATAVLASSDLGIGNSLRNKLAELKVNGISGDIESRKYFFSVLYFFFFVSLALSLGLYFFHDFINYKDVFKTSDLALQKQGVNILIGVQTIFLLGIPFGIGASSFFVYNESFWVGIQNIVIGLLSLIIIAILALTKADITVVAIVFFLITLFVNICGCMYFIYRRKWQFINVNFLLIFKRIKQLLRSSLWFALLQLSGPFMYNATTLIVTANLSLSNGAEINLVQKLYTFIITIYLSFYNPIWSGYADAIHRKDWAWTKNMLKRTLQISTGIFTLAIIIFVFYGNFFLQLLAGSSYVSNNILFFYLGLWALFYSLYTMGTAFLSATGKINFITIITSLFALIYVSAGNYVTKAYGLSGISLMSAFVFFILTIAAYTHSFLIIKKRLI</sequence>
<feature type="transmembrane region" description="Helical" evidence="6">
    <location>
        <begin position="102"/>
        <end position="124"/>
    </location>
</feature>
<feature type="transmembrane region" description="Helical" evidence="6">
    <location>
        <begin position="291"/>
        <end position="311"/>
    </location>
</feature>
<evidence type="ECO:0000313" key="7">
    <source>
        <dbReference type="EMBL" id="QNN41455.1"/>
    </source>
</evidence>
<evidence type="ECO:0000256" key="1">
    <source>
        <dbReference type="ARBA" id="ARBA00004651"/>
    </source>
</evidence>
<feature type="transmembrane region" description="Helical" evidence="6">
    <location>
        <begin position="57"/>
        <end position="81"/>
    </location>
</feature>
<feature type="transmembrane region" description="Helical" evidence="6">
    <location>
        <begin position="144"/>
        <end position="164"/>
    </location>
</feature>
<feature type="transmembrane region" description="Helical" evidence="6">
    <location>
        <begin position="422"/>
        <end position="446"/>
    </location>
</feature>
<dbReference type="PANTHER" id="PTHR30250">
    <property type="entry name" value="PST FAMILY PREDICTED COLANIC ACID TRANSPORTER"/>
    <property type="match status" value="1"/>
</dbReference>
<evidence type="ECO:0008006" key="9">
    <source>
        <dbReference type="Google" id="ProtNLM"/>
    </source>
</evidence>
<reference evidence="7 8" key="1">
    <citation type="submission" date="2020-08" db="EMBL/GenBank/DDBJ databases">
        <title>Genome sequence of Pedobacter roseus KACC 11594T.</title>
        <authorList>
            <person name="Hyun D.-W."/>
            <person name="Bae J.-W."/>
        </authorList>
    </citation>
    <scope>NUCLEOTIDE SEQUENCE [LARGE SCALE GENOMIC DNA]</scope>
    <source>
        <strain evidence="7 8">KACC 11594</strain>
    </source>
</reference>
<keyword evidence="5 6" id="KW-0472">Membrane</keyword>